<dbReference type="FunFam" id="3.30.70.2740:FF:000001">
    <property type="entry name" value="D-lactate dehydrogenase mitochondrial"/>
    <property type="match status" value="1"/>
</dbReference>
<dbReference type="GO" id="GO:0008720">
    <property type="term" value="F:D-lactate dehydrogenase (NAD+) activity"/>
    <property type="evidence" value="ECO:0007669"/>
    <property type="project" value="TreeGrafter"/>
</dbReference>
<dbReference type="GO" id="GO:0071949">
    <property type="term" value="F:FAD binding"/>
    <property type="evidence" value="ECO:0007669"/>
    <property type="project" value="InterPro"/>
</dbReference>
<comment type="caution">
    <text evidence="9">The sequence shown here is derived from an EMBL/GenBank/DDBJ whole genome shotgun (WGS) entry which is preliminary data.</text>
</comment>
<evidence type="ECO:0000256" key="6">
    <source>
        <dbReference type="ARBA" id="ARBA00023002"/>
    </source>
</evidence>
<dbReference type="OrthoDB" id="9815648at2"/>
<dbReference type="InterPro" id="IPR016164">
    <property type="entry name" value="FAD-linked_Oxase-like_C"/>
</dbReference>
<keyword evidence="4" id="KW-0274">FAD</keyword>
<evidence type="ECO:0000256" key="2">
    <source>
        <dbReference type="ARBA" id="ARBA00008000"/>
    </source>
</evidence>
<dbReference type="EC" id="1.1.2.4" evidence="7"/>
<dbReference type="Proteomes" id="UP000037566">
    <property type="component" value="Unassembled WGS sequence"/>
</dbReference>
<dbReference type="SUPFAM" id="SSF55103">
    <property type="entry name" value="FAD-linked oxidases, C-terminal domain"/>
    <property type="match status" value="1"/>
</dbReference>
<gene>
    <name evidence="9" type="ORF">KOEU_20890</name>
</gene>
<keyword evidence="6 9" id="KW-0560">Oxidoreductase</keyword>
<evidence type="ECO:0000256" key="7">
    <source>
        <dbReference type="ARBA" id="ARBA00038897"/>
    </source>
</evidence>
<keyword evidence="10" id="KW-1185">Reference proteome</keyword>
<dbReference type="InterPro" id="IPR006094">
    <property type="entry name" value="Oxid_FAD_bind_N"/>
</dbReference>
<organism evidence="9 10">
    <name type="scientific">Komagataeibacter europaeus</name>
    <name type="common">Gluconacetobacter europaeus</name>
    <dbReference type="NCBI Taxonomy" id="33995"/>
    <lineage>
        <taxon>Bacteria</taxon>
        <taxon>Pseudomonadati</taxon>
        <taxon>Pseudomonadota</taxon>
        <taxon>Alphaproteobacteria</taxon>
        <taxon>Acetobacterales</taxon>
        <taxon>Acetobacteraceae</taxon>
        <taxon>Komagataeibacter</taxon>
    </lineage>
</organism>
<dbReference type="Gene3D" id="3.30.70.2740">
    <property type="match status" value="1"/>
</dbReference>
<dbReference type="InterPro" id="IPR004113">
    <property type="entry name" value="FAD-bd_oxidored_4_C"/>
</dbReference>
<sequence length="465" mass="49667">MTAIETFIARIQPLVGNRISTNATVRQHHAHGEGWQSPDPAAQPDVVVFARTTEEVAAIVSACHDLYLPVIPFGGGTSLEGQLTATKGGVSLDLSQMNAIPEIRPQDLSCRVQAGVTRQQLNGLLRSDGLFFAVDPGGEATLGGMCATRASGTGAVRYGTMRENVLGLTAVMADGKIIQTGGNVRKSATGYDLTGLLIGSEGTLGIITEIQARLHPLPETILGATCQFSTLADAVDTATSIIQAGLPIGRLELLDDVQMDACIRYSSLEGYRPLPTLFFELHASPASVTEQADLLREITEYHNGLSFRASASPEERTRLWKARHDAFWACMAYRQGHKGMTTDAVVPISAMTDMITLAKQDIEESGLVAPIVGHVGDGNFHTVILIPPEPDGWARAQALDHKIIQRALDLGGSISGEHGIGIAKQMFMHNQHGNDAIMVMHAIKRALDPRNILNPGMLLPAAVSP</sequence>
<dbReference type="Pfam" id="PF02913">
    <property type="entry name" value="FAD-oxidase_C"/>
    <property type="match status" value="1"/>
</dbReference>
<dbReference type="SUPFAM" id="SSF56176">
    <property type="entry name" value="FAD-binding/transporter-associated domain-like"/>
    <property type="match status" value="1"/>
</dbReference>
<evidence type="ECO:0000256" key="3">
    <source>
        <dbReference type="ARBA" id="ARBA00022630"/>
    </source>
</evidence>
<dbReference type="GO" id="GO:1903457">
    <property type="term" value="P:lactate catabolic process"/>
    <property type="evidence" value="ECO:0007669"/>
    <property type="project" value="TreeGrafter"/>
</dbReference>
<dbReference type="RefSeq" id="WP_053323399.1">
    <property type="nucleotide sequence ID" value="NZ_JACHUU010000002.1"/>
</dbReference>
<dbReference type="PATRIC" id="fig|33995.3.peg.2319"/>
<dbReference type="InterPro" id="IPR036318">
    <property type="entry name" value="FAD-bd_PCMH-like_sf"/>
</dbReference>
<protein>
    <recommendedName>
        <fullName evidence="7">D-lactate dehydrogenase (cytochrome)</fullName>
        <ecNumber evidence="7">1.1.2.4</ecNumber>
    </recommendedName>
</protein>
<evidence type="ECO:0000313" key="9">
    <source>
        <dbReference type="EMBL" id="KON64346.1"/>
    </source>
</evidence>
<dbReference type="Pfam" id="PF01565">
    <property type="entry name" value="FAD_binding_4"/>
    <property type="match status" value="1"/>
</dbReference>
<accession>A0A0M0EHC9</accession>
<evidence type="ECO:0000256" key="5">
    <source>
        <dbReference type="ARBA" id="ARBA00022946"/>
    </source>
</evidence>
<dbReference type="AlphaFoldDB" id="A0A0M0EHC9"/>
<dbReference type="FunFam" id="3.30.465.10:FF:000016">
    <property type="entry name" value="probable D-lactate dehydrogenase, mitochondrial"/>
    <property type="match status" value="1"/>
</dbReference>
<evidence type="ECO:0000256" key="4">
    <source>
        <dbReference type="ARBA" id="ARBA00022827"/>
    </source>
</evidence>
<dbReference type="EMBL" id="LHUQ01000011">
    <property type="protein sequence ID" value="KON64346.1"/>
    <property type="molecule type" value="Genomic_DNA"/>
</dbReference>
<dbReference type="PROSITE" id="PS51387">
    <property type="entry name" value="FAD_PCMH"/>
    <property type="match status" value="1"/>
</dbReference>
<dbReference type="InterPro" id="IPR016166">
    <property type="entry name" value="FAD-bd_PCMH"/>
</dbReference>
<evidence type="ECO:0000256" key="1">
    <source>
        <dbReference type="ARBA" id="ARBA00001974"/>
    </source>
</evidence>
<proteinExistence type="inferred from homology"/>
<dbReference type="Gene3D" id="3.30.465.10">
    <property type="match status" value="1"/>
</dbReference>
<dbReference type="Gene3D" id="1.10.45.10">
    <property type="entry name" value="Vanillyl-alcohol Oxidase, Chain A, domain 4"/>
    <property type="match status" value="1"/>
</dbReference>
<name>A0A0M0EHC9_KOMEU</name>
<dbReference type="FunFam" id="1.10.45.10:FF:000001">
    <property type="entry name" value="D-lactate dehydrogenase mitochondrial"/>
    <property type="match status" value="1"/>
</dbReference>
<dbReference type="InterPro" id="IPR016171">
    <property type="entry name" value="Vanillyl_alc_oxidase_C-sub2"/>
</dbReference>
<dbReference type="GO" id="GO:0004458">
    <property type="term" value="F:D-lactate dehydrogenase (cytochrome) activity"/>
    <property type="evidence" value="ECO:0007669"/>
    <property type="project" value="UniProtKB-EC"/>
</dbReference>
<evidence type="ECO:0000313" key="10">
    <source>
        <dbReference type="Proteomes" id="UP000037566"/>
    </source>
</evidence>
<dbReference type="InterPro" id="IPR016169">
    <property type="entry name" value="FAD-bd_PCMH_sub2"/>
</dbReference>
<keyword evidence="5" id="KW-0809">Transit peptide</keyword>
<comment type="similarity">
    <text evidence="2">Belongs to the FAD-binding oxidoreductase/transferase type 4 family.</text>
</comment>
<dbReference type="PANTHER" id="PTHR11748:SF111">
    <property type="entry name" value="D-LACTATE DEHYDROGENASE, MITOCHONDRIAL-RELATED"/>
    <property type="match status" value="1"/>
</dbReference>
<reference evidence="9" key="1">
    <citation type="submission" date="2015-08" db="EMBL/GenBank/DDBJ databases">
        <title>Draft genome sequence of Komagataeibacter europaeus CECT 8546 a cellulose producer strain from vinegar produced by the traditional method.</title>
        <authorList>
            <person name="Poehlein A."/>
            <person name="Valera M.J."/>
            <person name="Haack F.S."/>
            <person name="Mas A."/>
            <person name="Daniel R."/>
            <person name="Streit W.R."/>
            <person name="Mateo E."/>
        </authorList>
    </citation>
    <scope>NUCLEOTIDE SEQUENCE [LARGE SCALE GENOMIC DNA]</scope>
    <source>
        <strain evidence="9">CECT 8546</strain>
    </source>
</reference>
<keyword evidence="3" id="KW-0285">Flavoprotein</keyword>
<evidence type="ECO:0000259" key="8">
    <source>
        <dbReference type="PROSITE" id="PS51387"/>
    </source>
</evidence>
<feature type="domain" description="FAD-binding PCMH-type" evidence="8">
    <location>
        <begin position="40"/>
        <end position="217"/>
    </location>
</feature>
<dbReference type="PANTHER" id="PTHR11748">
    <property type="entry name" value="D-LACTATE DEHYDROGENASE"/>
    <property type="match status" value="1"/>
</dbReference>
<dbReference type="STRING" id="33995.KOEU_20890"/>
<comment type="cofactor">
    <cofactor evidence="1">
        <name>FAD</name>
        <dbReference type="ChEBI" id="CHEBI:57692"/>
    </cofactor>
</comment>